<keyword evidence="2" id="KW-0269">Exonuclease</keyword>
<name>D0LI50_HALO1</name>
<dbReference type="AlphaFoldDB" id="D0LI50"/>
<dbReference type="Pfam" id="PF03372">
    <property type="entry name" value="Exo_endo_phos"/>
    <property type="match status" value="1"/>
</dbReference>
<accession>D0LI50</accession>
<dbReference type="GO" id="GO:0006506">
    <property type="term" value="P:GPI anchor biosynthetic process"/>
    <property type="evidence" value="ECO:0007669"/>
    <property type="project" value="TreeGrafter"/>
</dbReference>
<proteinExistence type="predicted"/>
<keyword evidence="2" id="KW-0540">Nuclease</keyword>
<dbReference type="PANTHER" id="PTHR14859:SF1">
    <property type="entry name" value="PGAP2-INTERACTING PROTEIN"/>
    <property type="match status" value="1"/>
</dbReference>
<sequence>MSESAEGARSAAPPLRAASYNIHQFCGHRWRLNVGRSVAALRALDVPILALQEVLSGRVFPRRGLVGPNPSSWLSTALGMQHIAHPTVSAEHGEYGNAILTRLPVLDSGLWDLALGWREPRNALYAVLATDAGPLRVVTTHFGLRSSERINQVYRLLDHINQDTELPTLLLGDFNEWSRHGLVTRAVEEHFATHAPLASYPAVLPIVPLDRIFWRPSGLVERVYRARGTLFRRASDHRPVIAELRPG</sequence>
<dbReference type="EMBL" id="CP001804">
    <property type="protein sequence ID" value="ACY16429.1"/>
    <property type="molecule type" value="Genomic_DNA"/>
</dbReference>
<dbReference type="Proteomes" id="UP000001880">
    <property type="component" value="Chromosome"/>
</dbReference>
<evidence type="ECO:0000313" key="3">
    <source>
        <dbReference type="Proteomes" id="UP000001880"/>
    </source>
</evidence>
<keyword evidence="2" id="KW-0378">Hydrolase</keyword>
<dbReference type="HOGENOM" id="CLU_060500_3_0_7"/>
<dbReference type="PANTHER" id="PTHR14859">
    <property type="entry name" value="CALCOFLUOR WHITE HYPERSENSITIVE PROTEIN PRECURSOR"/>
    <property type="match status" value="1"/>
</dbReference>
<protein>
    <submittedName>
        <fullName evidence="2">Endonuclease/exonuclease/phosphatase</fullName>
    </submittedName>
</protein>
<dbReference type="STRING" id="502025.Hoch_3930"/>
<dbReference type="OrthoDB" id="9813425at2"/>
<dbReference type="GO" id="GO:0016020">
    <property type="term" value="C:membrane"/>
    <property type="evidence" value="ECO:0007669"/>
    <property type="project" value="GOC"/>
</dbReference>
<dbReference type="KEGG" id="hoh:Hoch_3930"/>
<dbReference type="GO" id="GO:0004519">
    <property type="term" value="F:endonuclease activity"/>
    <property type="evidence" value="ECO:0007669"/>
    <property type="project" value="UniProtKB-KW"/>
</dbReference>
<reference evidence="2 3" key="1">
    <citation type="journal article" date="2010" name="Stand. Genomic Sci.">
        <title>Complete genome sequence of Haliangium ochraceum type strain (SMP-2).</title>
        <authorList>
            <consortium name="US DOE Joint Genome Institute (JGI-PGF)"/>
            <person name="Ivanova N."/>
            <person name="Daum C."/>
            <person name="Lang E."/>
            <person name="Abt B."/>
            <person name="Kopitz M."/>
            <person name="Saunders E."/>
            <person name="Lapidus A."/>
            <person name="Lucas S."/>
            <person name="Glavina Del Rio T."/>
            <person name="Nolan M."/>
            <person name="Tice H."/>
            <person name="Copeland A."/>
            <person name="Cheng J.F."/>
            <person name="Chen F."/>
            <person name="Bruce D."/>
            <person name="Goodwin L."/>
            <person name="Pitluck S."/>
            <person name="Mavromatis K."/>
            <person name="Pati A."/>
            <person name="Mikhailova N."/>
            <person name="Chen A."/>
            <person name="Palaniappan K."/>
            <person name="Land M."/>
            <person name="Hauser L."/>
            <person name="Chang Y.J."/>
            <person name="Jeffries C.D."/>
            <person name="Detter J.C."/>
            <person name="Brettin T."/>
            <person name="Rohde M."/>
            <person name="Goker M."/>
            <person name="Bristow J."/>
            <person name="Markowitz V."/>
            <person name="Eisen J.A."/>
            <person name="Hugenholtz P."/>
            <person name="Kyrpides N.C."/>
            <person name="Klenk H.P."/>
        </authorList>
    </citation>
    <scope>NUCLEOTIDE SEQUENCE [LARGE SCALE GENOMIC DNA]</scope>
    <source>
        <strain evidence="3">DSM 14365 / CIP 107738 / JCM 11303 / AJ 13395 / SMP-2</strain>
    </source>
</reference>
<dbReference type="Gene3D" id="3.60.10.10">
    <property type="entry name" value="Endonuclease/exonuclease/phosphatase"/>
    <property type="match status" value="1"/>
</dbReference>
<dbReference type="InterPro" id="IPR051916">
    <property type="entry name" value="GPI-anchor_lipid_remodeler"/>
</dbReference>
<dbReference type="GO" id="GO:0004527">
    <property type="term" value="F:exonuclease activity"/>
    <property type="evidence" value="ECO:0007669"/>
    <property type="project" value="UniProtKB-KW"/>
</dbReference>
<dbReference type="InterPro" id="IPR005135">
    <property type="entry name" value="Endo/exonuclease/phosphatase"/>
</dbReference>
<gene>
    <name evidence="2" type="ordered locus">Hoch_3930</name>
</gene>
<organism evidence="2 3">
    <name type="scientific">Haliangium ochraceum (strain DSM 14365 / JCM 11303 / SMP-2)</name>
    <dbReference type="NCBI Taxonomy" id="502025"/>
    <lineage>
        <taxon>Bacteria</taxon>
        <taxon>Pseudomonadati</taxon>
        <taxon>Myxococcota</taxon>
        <taxon>Polyangia</taxon>
        <taxon>Haliangiales</taxon>
        <taxon>Kofleriaceae</taxon>
        <taxon>Haliangium</taxon>
    </lineage>
</organism>
<dbReference type="SUPFAM" id="SSF56219">
    <property type="entry name" value="DNase I-like"/>
    <property type="match status" value="1"/>
</dbReference>
<dbReference type="eggNOG" id="COG3568">
    <property type="taxonomic scope" value="Bacteria"/>
</dbReference>
<evidence type="ECO:0000313" key="2">
    <source>
        <dbReference type="EMBL" id="ACY16429.1"/>
    </source>
</evidence>
<dbReference type="InterPro" id="IPR036691">
    <property type="entry name" value="Endo/exonu/phosph_ase_sf"/>
</dbReference>
<feature type="domain" description="Endonuclease/exonuclease/phosphatase" evidence="1">
    <location>
        <begin position="19"/>
        <end position="237"/>
    </location>
</feature>
<keyword evidence="3" id="KW-1185">Reference proteome</keyword>
<keyword evidence="2" id="KW-0255">Endonuclease</keyword>
<evidence type="ECO:0000259" key="1">
    <source>
        <dbReference type="Pfam" id="PF03372"/>
    </source>
</evidence>
<dbReference type="RefSeq" id="WP_012829028.1">
    <property type="nucleotide sequence ID" value="NC_013440.1"/>
</dbReference>